<dbReference type="InterPro" id="IPR050659">
    <property type="entry name" value="Peptidase_M24B"/>
</dbReference>
<dbReference type="Pfam" id="PF00557">
    <property type="entry name" value="Peptidase_M24"/>
    <property type="match status" value="1"/>
</dbReference>
<organism evidence="3 4">
    <name type="scientific">Corynebacterium camporealensis</name>
    <dbReference type="NCBI Taxonomy" id="161896"/>
    <lineage>
        <taxon>Bacteria</taxon>
        <taxon>Bacillati</taxon>
        <taxon>Actinomycetota</taxon>
        <taxon>Actinomycetes</taxon>
        <taxon>Mycobacteriales</taxon>
        <taxon>Corynebacteriaceae</taxon>
        <taxon>Corynebacterium</taxon>
    </lineage>
</organism>
<dbReference type="InterPro" id="IPR000994">
    <property type="entry name" value="Pept_M24"/>
</dbReference>
<evidence type="ECO:0000313" key="3">
    <source>
        <dbReference type="EMBL" id="AKE39156.1"/>
    </source>
</evidence>
<reference evidence="3 4" key="1">
    <citation type="journal article" date="2015" name="Genome Announc.">
        <title>Complete Genome Sequence of Corynebacterium camporealensis DSM 44610, Isolated from the Milk of a Manchega Sheep with Subclinical Mastitis.</title>
        <authorList>
            <person name="Ruckert C."/>
            <person name="Albersmeier A."/>
            <person name="Winkler A."/>
            <person name="Tauch A."/>
        </authorList>
    </citation>
    <scope>NUCLEOTIDE SEQUENCE [LARGE SCALE GENOMIC DNA]</scope>
    <source>
        <strain evidence="3 4">DSM 44610</strain>
    </source>
</reference>
<keyword evidence="3" id="KW-0224">Dipeptidase</keyword>
<dbReference type="PATRIC" id="fig|161896.4.peg.1169"/>
<dbReference type="InterPro" id="IPR000587">
    <property type="entry name" value="Creatinase_N"/>
</dbReference>
<dbReference type="Gene3D" id="3.40.350.10">
    <property type="entry name" value="Creatinase/prolidase N-terminal domain"/>
    <property type="match status" value="1"/>
</dbReference>
<dbReference type="STRING" id="161896.UL81_05960"/>
<protein>
    <submittedName>
        <fullName evidence="3">Xaa-Pro aminopeptidase</fullName>
        <ecNumber evidence="3">3.4.13.-</ecNumber>
    </submittedName>
</protein>
<feature type="domain" description="Creatinase N-terminal" evidence="2">
    <location>
        <begin position="15"/>
        <end position="140"/>
    </location>
</feature>
<keyword evidence="3" id="KW-0031">Aminopeptidase</keyword>
<accession>A0A0F6TAM3</accession>
<evidence type="ECO:0000313" key="4">
    <source>
        <dbReference type="Proteomes" id="UP000033566"/>
    </source>
</evidence>
<dbReference type="EC" id="3.4.13.-" evidence="3"/>
<sequence>MSNNAPFSAEVYSARVQRAQQLLNDADVSVAVLGTGADFAYLTGSWISSHERLTALLVTPEAAHVIAPATDILELESSPVAEMDIEVHGWQDGDNPYQLMTEVLGKKPQKFALGASLTADHVLRMLDEWAGAEFLAAPEVLGTLLYAKDDKEIEQLRLAGQAIDRVHAAVPELLRAGRTEAEVAAELTELILREHDSVDFVIVGSGPNGANPHHDYSDRVMEEGEPVVVDIGGTLPSGYHSDCTRTYVVGGDITKAPEDFQKAYEVLEAAQRAGREASHKGFTAAKVDAAVREPIAEAGWGEYYVHRTGHGIGLSTHEEPFIMAGNDLDIEPGMAFSIEPGIYLTGQWGMRLEDIVVAGETECESLNNGPREVR</sequence>
<dbReference type="EMBL" id="CP011311">
    <property type="protein sequence ID" value="AKE39156.1"/>
    <property type="molecule type" value="Genomic_DNA"/>
</dbReference>
<dbReference type="PANTHER" id="PTHR46112">
    <property type="entry name" value="AMINOPEPTIDASE"/>
    <property type="match status" value="1"/>
</dbReference>
<dbReference type="Pfam" id="PF01321">
    <property type="entry name" value="Creatinase_N"/>
    <property type="match status" value="1"/>
</dbReference>
<dbReference type="RefSeq" id="WP_035104630.1">
    <property type="nucleotide sequence ID" value="NZ_CP011311.1"/>
</dbReference>
<dbReference type="Proteomes" id="UP000033566">
    <property type="component" value="Chromosome"/>
</dbReference>
<dbReference type="PANTHER" id="PTHR46112:SF3">
    <property type="entry name" value="AMINOPEPTIDASE YPDF"/>
    <property type="match status" value="1"/>
</dbReference>
<dbReference type="SUPFAM" id="SSF55920">
    <property type="entry name" value="Creatinase/aminopeptidase"/>
    <property type="match status" value="1"/>
</dbReference>
<dbReference type="HOGENOM" id="CLU_017266_4_1_11"/>
<evidence type="ECO:0000259" key="2">
    <source>
        <dbReference type="Pfam" id="PF01321"/>
    </source>
</evidence>
<dbReference type="Gene3D" id="3.90.230.10">
    <property type="entry name" value="Creatinase/methionine aminopeptidase superfamily"/>
    <property type="match status" value="1"/>
</dbReference>
<keyword evidence="3" id="KW-0378">Hydrolase</keyword>
<dbReference type="SUPFAM" id="SSF53092">
    <property type="entry name" value="Creatinase/prolidase N-terminal domain"/>
    <property type="match status" value="1"/>
</dbReference>
<dbReference type="GO" id="GO:0016805">
    <property type="term" value="F:dipeptidase activity"/>
    <property type="evidence" value="ECO:0007669"/>
    <property type="project" value="UniProtKB-KW"/>
</dbReference>
<gene>
    <name evidence="3" type="primary">pepE</name>
    <name evidence="3" type="ORF">UL81_05960</name>
</gene>
<dbReference type="KEGG" id="ccj:UL81_05960"/>
<proteinExistence type="predicted"/>
<feature type="domain" description="Peptidase M24" evidence="1">
    <location>
        <begin position="154"/>
        <end position="358"/>
    </location>
</feature>
<keyword evidence="3" id="KW-0645">Protease</keyword>
<dbReference type="AlphaFoldDB" id="A0A0F6TAM3"/>
<name>A0A0F6TAM3_9CORY</name>
<evidence type="ECO:0000259" key="1">
    <source>
        <dbReference type="Pfam" id="PF00557"/>
    </source>
</evidence>
<dbReference type="GO" id="GO:0004177">
    <property type="term" value="F:aminopeptidase activity"/>
    <property type="evidence" value="ECO:0007669"/>
    <property type="project" value="UniProtKB-KW"/>
</dbReference>
<keyword evidence="4" id="KW-1185">Reference proteome</keyword>
<dbReference type="InterPro" id="IPR036005">
    <property type="entry name" value="Creatinase/aminopeptidase-like"/>
</dbReference>
<dbReference type="InterPro" id="IPR029149">
    <property type="entry name" value="Creatin/AminoP/Spt16_N"/>
</dbReference>
<dbReference type="OrthoDB" id="9806388at2"/>